<evidence type="ECO:0000313" key="2">
    <source>
        <dbReference type="Proteomes" id="UP000641588"/>
    </source>
</evidence>
<organism evidence="1 2">
    <name type="scientific">Paenibacillus foliorum</name>
    <dbReference type="NCBI Taxonomy" id="2654974"/>
    <lineage>
        <taxon>Bacteria</taxon>
        <taxon>Bacillati</taxon>
        <taxon>Bacillota</taxon>
        <taxon>Bacilli</taxon>
        <taxon>Bacillales</taxon>
        <taxon>Paenibacillaceae</taxon>
        <taxon>Paenibacillus</taxon>
    </lineage>
</organism>
<protein>
    <recommendedName>
        <fullName evidence="3">TniQ family protein</fullName>
    </recommendedName>
</protein>
<gene>
    <name evidence="1" type="ORF">GC093_23705</name>
</gene>
<dbReference type="EMBL" id="WHOD01000089">
    <property type="protein sequence ID" value="NOU96207.1"/>
    <property type="molecule type" value="Genomic_DNA"/>
</dbReference>
<evidence type="ECO:0008006" key="3">
    <source>
        <dbReference type="Google" id="ProtNLM"/>
    </source>
</evidence>
<proteinExistence type="predicted"/>
<sequence>MQPFESAWSIFEKFKFANQVNSIELLRVFGTEQVKAIKTSLNGRGIRELYYLESFDEDLLTWGFKFNVKVHNYSSLDTIMNSLKRRYYSYSEFFHEKFVYCAICMRGSAHHSLFHQFKLLKSCPYHMCELSYNCPICQEQMPYMIWKDKNLIPYMCKCGHSIFENSGKWVSLWTEQLIIKDPLVLEWLNCCSQGRRLYFNEDLVFSRINCFEMALKVLKSETILTEKESVRLLQYSDIQWGWKLNDELYALVIDVFKSFDKHLKRLIIKKHKYCLQTTRKYFYNRHIEKKCEYSFAYMTWRNTLLTADREYWSYSRLKVRPTEFNHMRKFPLQMIHKQLEHFVEYWQMNNETLKDVKSLKLMLSKVTVALLSAYWKVCQEVVIGNRTNNKALNALERESLAKAFSYQEPCVFVNFTTSGINCCNEQRKMKPNLEIFNSSSIALNKLLECCSATSRV</sequence>
<evidence type="ECO:0000313" key="1">
    <source>
        <dbReference type="EMBL" id="NOU96207.1"/>
    </source>
</evidence>
<accession>A0A972GT10</accession>
<keyword evidence="2" id="KW-1185">Reference proteome</keyword>
<dbReference type="Proteomes" id="UP000641588">
    <property type="component" value="Unassembled WGS sequence"/>
</dbReference>
<dbReference type="RefSeq" id="WP_171654443.1">
    <property type="nucleotide sequence ID" value="NZ_WHOD01000089.1"/>
</dbReference>
<reference evidence="1" key="1">
    <citation type="submission" date="2019-10" db="EMBL/GenBank/DDBJ databases">
        <title>Description of Paenibacillus glebae sp. nov.</title>
        <authorList>
            <person name="Carlier A."/>
            <person name="Qi S."/>
        </authorList>
    </citation>
    <scope>NUCLEOTIDE SEQUENCE</scope>
    <source>
        <strain evidence="1">LMG 31456</strain>
    </source>
</reference>
<dbReference type="AlphaFoldDB" id="A0A972GT10"/>
<name>A0A972GT10_9BACL</name>
<comment type="caution">
    <text evidence="1">The sequence shown here is derived from an EMBL/GenBank/DDBJ whole genome shotgun (WGS) entry which is preliminary data.</text>
</comment>